<gene>
    <name evidence="3" type="ORF">GTOL_12727</name>
</gene>
<dbReference type="Pfam" id="PF01554">
    <property type="entry name" value="MatE"/>
    <property type="match status" value="2"/>
</dbReference>
<dbReference type="AlphaFoldDB" id="A0A916N3C0"/>
<dbReference type="Proteomes" id="UP000742786">
    <property type="component" value="Unassembled WGS sequence"/>
</dbReference>
<feature type="transmembrane region" description="Helical" evidence="2">
    <location>
        <begin position="424"/>
        <end position="450"/>
    </location>
</feature>
<evidence type="ECO:0000256" key="1">
    <source>
        <dbReference type="ARBA" id="ARBA00022448"/>
    </source>
</evidence>
<dbReference type="EMBL" id="CAJQUM010000001">
    <property type="protein sequence ID" value="CAG4884844.1"/>
    <property type="molecule type" value="Genomic_DNA"/>
</dbReference>
<feature type="transmembrane region" description="Helical" evidence="2">
    <location>
        <begin position="199"/>
        <end position="220"/>
    </location>
</feature>
<dbReference type="CDD" id="cd13131">
    <property type="entry name" value="MATE_NorM_like"/>
    <property type="match status" value="1"/>
</dbReference>
<evidence type="ECO:0000313" key="4">
    <source>
        <dbReference type="Proteomes" id="UP000742786"/>
    </source>
</evidence>
<dbReference type="PANTHER" id="PTHR43298">
    <property type="entry name" value="MULTIDRUG RESISTANCE PROTEIN NORM-RELATED"/>
    <property type="match status" value="1"/>
</dbReference>
<evidence type="ECO:0000313" key="3">
    <source>
        <dbReference type="EMBL" id="CAG4884844.1"/>
    </source>
</evidence>
<keyword evidence="2" id="KW-0472">Membrane</keyword>
<feature type="transmembrane region" description="Helical" evidence="2">
    <location>
        <begin position="124"/>
        <end position="146"/>
    </location>
</feature>
<keyword evidence="4" id="KW-1185">Reference proteome</keyword>
<dbReference type="GO" id="GO:0042910">
    <property type="term" value="F:xenobiotic transmembrane transporter activity"/>
    <property type="evidence" value="ECO:0007669"/>
    <property type="project" value="InterPro"/>
</dbReference>
<dbReference type="GO" id="GO:0015297">
    <property type="term" value="F:antiporter activity"/>
    <property type="evidence" value="ECO:0007669"/>
    <property type="project" value="InterPro"/>
</dbReference>
<sequence length="527" mass="55293">MKILGRSLIVNSNSSESGELSINGLTPELNSTNVFARHGHHHSADKPFSHRRSAVVVQSATIMPAATKTETLPLPTAAAPTRAIIHLALPMLVAQVAVMLNGTMDTVMAGQISPLDLATVGIGASIYAAIFISAMGVLLALTPIIAHHYGAGRMGDIGEEVRQGAWLSLALAALAMLVLTHPGPLLALSQLTPEMDGRVRAYLAVLAWAAPAGFAFRLLYGFSAGIARPRPIMVFNLFGLGLKIFFNWIFMFGHLGAPALGALGCGVSSVLSSWLVMLSGWLWCAREAEYHCFGIFAAWSWPRRARLLALLKLGLPMGATFVFDVTAFTFMALFVARLGPTASGAHQIAANLSALMFMIPMSMGSAVGALCGQALGRGDAAAARHTGLAGLRLGMGFAAAVSLSLWLGRSWLAALYTVDAEVRLLAASVIALIAIYHLADALQAIAVSLLRSYKKAMVPMAIYAVALWGVGLPGGIALGLHGIETLGIAPLGVPGFWIAAIVGLAGAGFGVTLYWWQVSRCAVRPAL</sequence>
<feature type="transmembrane region" description="Helical" evidence="2">
    <location>
        <begin position="313"/>
        <end position="336"/>
    </location>
</feature>
<keyword evidence="2" id="KW-0812">Transmembrane</keyword>
<feature type="transmembrane region" description="Helical" evidence="2">
    <location>
        <begin position="348"/>
        <end position="372"/>
    </location>
</feature>
<feature type="transmembrane region" description="Helical" evidence="2">
    <location>
        <begin position="462"/>
        <end position="483"/>
    </location>
</feature>
<feature type="transmembrane region" description="Helical" evidence="2">
    <location>
        <begin position="393"/>
        <end position="412"/>
    </location>
</feature>
<evidence type="ECO:0000256" key="2">
    <source>
        <dbReference type="SAM" id="Phobius"/>
    </source>
</evidence>
<protein>
    <submittedName>
        <fullName evidence="3">Multidrug resistance protein NorM</fullName>
    </submittedName>
</protein>
<dbReference type="InterPro" id="IPR002528">
    <property type="entry name" value="MATE_fam"/>
</dbReference>
<feature type="transmembrane region" description="Helical" evidence="2">
    <location>
        <begin position="166"/>
        <end position="187"/>
    </location>
</feature>
<comment type="caution">
    <text evidence="3">The sequence shown here is derived from an EMBL/GenBank/DDBJ whole genome shotgun (WGS) entry which is preliminary data.</text>
</comment>
<keyword evidence="1" id="KW-0813">Transport</keyword>
<proteinExistence type="predicted"/>
<feature type="transmembrane region" description="Helical" evidence="2">
    <location>
        <begin position="259"/>
        <end position="283"/>
    </location>
</feature>
<dbReference type="InterPro" id="IPR050222">
    <property type="entry name" value="MATE_MdtK"/>
</dbReference>
<feature type="transmembrane region" description="Helical" evidence="2">
    <location>
        <begin position="83"/>
        <end position="104"/>
    </location>
</feature>
<accession>A0A916N3C0</accession>
<dbReference type="NCBIfam" id="TIGR00797">
    <property type="entry name" value="matE"/>
    <property type="match status" value="1"/>
</dbReference>
<organism evidence="3 4">
    <name type="scientific">Georgfuchsia toluolica</name>
    <dbReference type="NCBI Taxonomy" id="424218"/>
    <lineage>
        <taxon>Bacteria</taxon>
        <taxon>Pseudomonadati</taxon>
        <taxon>Pseudomonadota</taxon>
        <taxon>Betaproteobacteria</taxon>
        <taxon>Nitrosomonadales</taxon>
        <taxon>Sterolibacteriaceae</taxon>
        <taxon>Georgfuchsia</taxon>
    </lineage>
</organism>
<feature type="transmembrane region" description="Helical" evidence="2">
    <location>
        <begin position="495"/>
        <end position="516"/>
    </location>
</feature>
<feature type="transmembrane region" description="Helical" evidence="2">
    <location>
        <begin position="232"/>
        <end position="253"/>
    </location>
</feature>
<dbReference type="PANTHER" id="PTHR43298:SF2">
    <property type="entry name" value="FMN_FAD EXPORTER YEEO-RELATED"/>
    <property type="match status" value="1"/>
</dbReference>
<name>A0A916N3C0_9PROT</name>
<reference evidence="3" key="1">
    <citation type="submission" date="2021-04" db="EMBL/GenBank/DDBJ databases">
        <authorList>
            <person name="Hornung B."/>
        </authorList>
    </citation>
    <scope>NUCLEOTIDE SEQUENCE</scope>
    <source>
        <strain evidence="3">G5G6</strain>
    </source>
</reference>
<dbReference type="GO" id="GO:0005886">
    <property type="term" value="C:plasma membrane"/>
    <property type="evidence" value="ECO:0007669"/>
    <property type="project" value="TreeGrafter"/>
</dbReference>
<keyword evidence="2" id="KW-1133">Transmembrane helix</keyword>